<gene>
    <name evidence="1" type="ORF">F6H94_04040</name>
</gene>
<accession>A0A5N1IBD1</accession>
<dbReference type="EMBL" id="VYWW01000013">
    <property type="protein sequence ID" value="KAA9322933.1"/>
    <property type="molecule type" value="Genomic_DNA"/>
</dbReference>
<sequence>MISKRIDKSKIKSIETHYLTETGTLKLGNAEFANTYGDGEFYLGLGPISNSDKIIGIVTDAVVIVVPFAKINTANHADIIFFGRIKLNGRWAVCQCGEGDMQLNCLDADNWTEKLEFDGEFNSYNSEGKELLDTDIE</sequence>
<evidence type="ECO:0000313" key="1">
    <source>
        <dbReference type="EMBL" id="KAA9322933.1"/>
    </source>
</evidence>
<reference evidence="1 2" key="1">
    <citation type="submission" date="2019-09" db="EMBL/GenBank/DDBJ databases">
        <title>Draft genome sequence assemblies of isolates from the urinary tract.</title>
        <authorList>
            <person name="Mores C.R."/>
            <person name="Putonti C."/>
            <person name="Wolfe A.J."/>
        </authorList>
    </citation>
    <scope>NUCLEOTIDE SEQUENCE [LARGE SCALE GENOMIC DNA]</scope>
    <source>
        <strain evidence="1 2">UMB246</strain>
    </source>
</reference>
<organism evidence="1 2">
    <name type="scientific">Lactobacillus jensenii</name>
    <dbReference type="NCBI Taxonomy" id="109790"/>
    <lineage>
        <taxon>Bacteria</taxon>
        <taxon>Bacillati</taxon>
        <taxon>Bacillota</taxon>
        <taxon>Bacilli</taxon>
        <taxon>Lactobacillales</taxon>
        <taxon>Lactobacillaceae</taxon>
        <taxon>Lactobacillus</taxon>
    </lineage>
</organism>
<dbReference type="AlphaFoldDB" id="A0A5N1IBD1"/>
<dbReference type="RefSeq" id="WP_006588835.1">
    <property type="nucleotide sequence ID" value="NZ_JAKHNV010000006.1"/>
</dbReference>
<protein>
    <submittedName>
        <fullName evidence="1">Uncharacterized protein</fullName>
    </submittedName>
</protein>
<dbReference type="Proteomes" id="UP000327236">
    <property type="component" value="Unassembled WGS sequence"/>
</dbReference>
<proteinExistence type="predicted"/>
<evidence type="ECO:0000313" key="2">
    <source>
        <dbReference type="Proteomes" id="UP000327236"/>
    </source>
</evidence>
<name>A0A5N1IBD1_LACJE</name>
<comment type="caution">
    <text evidence="1">The sequence shown here is derived from an EMBL/GenBank/DDBJ whole genome shotgun (WGS) entry which is preliminary data.</text>
</comment>